<evidence type="ECO:0000256" key="2">
    <source>
        <dbReference type="SAM" id="Phobius"/>
    </source>
</evidence>
<sequence>MKGRRARAGRAGEGTAAPEHRGVIGRRPAAARTRRDRAARRCARWILRRRSLAADQFLRGACYGAGTALVGLLVVLVQSR</sequence>
<keyword evidence="2" id="KW-0812">Transmembrane</keyword>
<dbReference type="AlphaFoldDB" id="A0A7W3XUV3"/>
<dbReference type="RefSeq" id="WP_182659853.1">
    <property type="nucleotide sequence ID" value="NZ_VKHS01000010.1"/>
</dbReference>
<organism evidence="3 4">
    <name type="scientific">Streptomyces calidiresistens</name>
    <dbReference type="NCBI Taxonomy" id="1485586"/>
    <lineage>
        <taxon>Bacteria</taxon>
        <taxon>Bacillati</taxon>
        <taxon>Actinomycetota</taxon>
        <taxon>Actinomycetes</taxon>
        <taxon>Kitasatosporales</taxon>
        <taxon>Streptomycetaceae</taxon>
        <taxon>Streptomyces</taxon>
    </lineage>
</organism>
<gene>
    <name evidence="3" type="ORF">FOE67_01195</name>
</gene>
<protein>
    <submittedName>
        <fullName evidence="3">Uncharacterized protein</fullName>
    </submittedName>
</protein>
<dbReference type="Proteomes" id="UP000530234">
    <property type="component" value="Unassembled WGS sequence"/>
</dbReference>
<feature type="region of interest" description="Disordered" evidence="1">
    <location>
        <begin position="1"/>
        <end position="31"/>
    </location>
</feature>
<keyword evidence="2" id="KW-0472">Membrane</keyword>
<comment type="caution">
    <text evidence="3">The sequence shown here is derived from an EMBL/GenBank/DDBJ whole genome shotgun (WGS) entry which is preliminary data.</text>
</comment>
<reference evidence="4" key="1">
    <citation type="submission" date="2019-10" db="EMBL/GenBank/DDBJ databases">
        <title>Streptomyces sp. nov., a novel actinobacterium isolated from alkaline environment.</title>
        <authorList>
            <person name="Golinska P."/>
        </authorList>
    </citation>
    <scope>NUCLEOTIDE SEQUENCE [LARGE SCALE GENOMIC DNA]</scope>
    <source>
        <strain evidence="4">DSM 42108</strain>
    </source>
</reference>
<evidence type="ECO:0000313" key="4">
    <source>
        <dbReference type="Proteomes" id="UP000530234"/>
    </source>
</evidence>
<evidence type="ECO:0000313" key="3">
    <source>
        <dbReference type="EMBL" id="MBB0228158.1"/>
    </source>
</evidence>
<feature type="transmembrane region" description="Helical" evidence="2">
    <location>
        <begin position="57"/>
        <end position="77"/>
    </location>
</feature>
<keyword evidence="2" id="KW-1133">Transmembrane helix</keyword>
<name>A0A7W3XUV3_9ACTN</name>
<keyword evidence="4" id="KW-1185">Reference proteome</keyword>
<proteinExistence type="predicted"/>
<dbReference type="EMBL" id="VKHS01000010">
    <property type="protein sequence ID" value="MBB0228158.1"/>
    <property type="molecule type" value="Genomic_DNA"/>
</dbReference>
<accession>A0A7W3XUV3</accession>
<evidence type="ECO:0000256" key="1">
    <source>
        <dbReference type="SAM" id="MobiDB-lite"/>
    </source>
</evidence>